<evidence type="ECO:0000256" key="1">
    <source>
        <dbReference type="SAM" id="Phobius"/>
    </source>
</evidence>
<evidence type="ECO:0008006" key="4">
    <source>
        <dbReference type="Google" id="ProtNLM"/>
    </source>
</evidence>
<keyword evidence="3" id="KW-1185">Reference proteome</keyword>
<dbReference type="Proteomes" id="UP001515660">
    <property type="component" value="Unassembled WGS sequence"/>
</dbReference>
<dbReference type="EMBL" id="JAANHS010000015">
    <property type="protein sequence ID" value="NHB78092.1"/>
    <property type="molecule type" value="Genomic_DNA"/>
</dbReference>
<gene>
    <name evidence="2" type="ORF">G8O29_15325</name>
</gene>
<sequence length="106" mass="12256">MAAQHRRERRFQRQFDAIGRLVPPLRGPMSTLRRDSWFPIRFPVAIALIAGGVLSFLPVLGIWMLPLGLLLLAVDLPILRGPISALVIRGRHAARRWMRRWRQSRD</sequence>
<keyword evidence="1" id="KW-0472">Membrane</keyword>
<dbReference type="RefSeq" id="WP_166404101.1">
    <property type="nucleotide sequence ID" value="NZ_JAANHS010000015.1"/>
</dbReference>
<organism evidence="2 3">
    <name type="scientific">Rhodobacter calidifons</name>
    <dbReference type="NCBI Taxonomy" id="2715277"/>
    <lineage>
        <taxon>Bacteria</taxon>
        <taxon>Pseudomonadati</taxon>
        <taxon>Pseudomonadota</taxon>
        <taxon>Alphaproteobacteria</taxon>
        <taxon>Rhodobacterales</taxon>
        <taxon>Rhodobacter group</taxon>
        <taxon>Rhodobacter</taxon>
    </lineage>
</organism>
<comment type="caution">
    <text evidence="2">The sequence shown here is derived from an EMBL/GenBank/DDBJ whole genome shotgun (WGS) entry which is preliminary data.</text>
</comment>
<reference evidence="2 3" key="1">
    <citation type="journal article" date="2022" name="Microorganisms">
        <title>Genome Sequence and Characterization of a Xanthorhodopsin-Containing, Aerobic Anoxygenic Phototrophic Rhodobacter Species, Isolated from Mesophilic Conditions at Yellowstone National Park.</title>
        <authorList>
            <person name="Kyndt J.A."/>
            <person name="Robertson S."/>
            <person name="Shoffstall I.B."/>
            <person name="Ramaley R.F."/>
            <person name="Meyer T.E."/>
        </authorList>
    </citation>
    <scope>NUCLEOTIDE SEQUENCE [LARGE SCALE GENOMIC DNA]</scope>
    <source>
        <strain evidence="2 3">M37P</strain>
    </source>
</reference>
<evidence type="ECO:0000313" key="3">
    <source>
        <dbReference type="Proteomes" id="UP001515660"/>
    </source>
</evidence>
<feature type="transmembrane region" description="Helical" evidence="1">
    <location>
        <begin position="69"/>
        <end position="90"/>
    </location>
</feature>
<evidence type="ECO:0000313" key="2">
    <source>
        <dbReference type="EMBL" id="NHB78092.1"/>
    </source>
</evidence>
<keyword evidence="1" id="KW-0812">Transmembrane</keyword>
<protein>
    <recommendedName>
        <fullName evidence="4">Transmembrane protein PGPGW</fullName>
    </recommendedName>
</protein>
<feature type="transmembrane region" description="Helical" evidence="1">
    <location>
        <begin position="42"/>
        <end position="63"/>
    </location>
</feature>
<name>A0ABX0G9V9_9RHOB</name>
<proteinExistence type="predicted"/>
<accession>A0ABX0G9V9</accession>
<keyword evidence="1" id="KW-1133">Transmembrane helix</keyword>